<dbReference type="AlphaFoldDB" id="A0A0F9SDK8"/>
<evidence type="ECO:0000256" key="1">
    <source>
        <dbReference type="ARBA" id="ARBA00023125"/>
    </source>
</evidence>
<dbReference type="InterPro" id="IPR036390">
    <property type="entry name" value="WH_DNA-bd_sf"/>
</dbReference>
<organism evidence="2">
    <name type="scientific">marine sediment metagenome</name>
    <dbReference type="NCBI Taxonomy" id="412755"/>
    <lineage>
        <taxon>unclassified sequences</taxon>
        <taxon>metagenomes</taxon>
        <taxon>ecological metagenomes</taxon>
    </lineage>
</organism>
<accession>A0A0F9SDK8</accession>
<protein>
    <recommendedName>
        <fullName evidence="3">Rrf2 family transcriptional regulator</fullName>
    </recommendedName>
</protein>
<name>A0A0F9SDK8_9ZZZZ</name>
<evidence type="ECO:0000313" key="2">
    <source>
        <dbReference type="EMBL" id="KKN60372.1"/>
    </source>
</evidence>
<dbReference type="Pfam" id="PF02082">
    <property type="entry name" value="Rrf2"/>
    <property type="match status" value="1"/>
</dbReference>
<dbReference type="GO" id="GO:0003677">
    <property type="term" value="F:DNA binding"/>
    <property type="evidence" value="ECO:0007669"/>
    <property type="project" value="UniProtKB-KW"/>
</dbReference>
<dbReference type="InterPro" id="IPR036388">
    <property type="entry name" value="WH-like_DNA-bd_sf"/>
</dbReference>
<dbReference type="Gene3D" id="1.10.10.10">
    <property type="entry name" value="Winged helix-like DNA-binding domain superfamily/Winged helix DNA-binding domain"/>
    <property type="match status" value="1"/>
</dbReference>
<dbReference type="NCBIfam" id="TIGR00738">
    <property type="entry name" value="rrf2_super"/>
    <property type="match status" value="1"/>
</dbReference>
<keyword evidence="1" id="KW-0238">DNA-binding</keyword>
<gene>
    <name evidence="2" type="ORF">LCGC14_0532860</name>
</gene>
<dbReference type="PANTHER" id="PTHR33221">
    <property type="entry name" value="WINGED HELIX-TURN-HELIX TRANSCRIPTIONAL REGULATOR, RRF2 FAMILY"/>
    <property type="match status" value="1"/>
</dbReference>
<dbReference type="PANTHER" id="PTHR33221:SF5">
    <property type="entry name" value="HTH-TYPE TRANSCRIPTIONAL REGULATOR ISCR"/>
    <property type="match status" value="1"/>
</dbReference>
<dbReference type="PROSITE" id="PS51197">
    <property type="entry name" value="HTH_RRF2_2"/>
    <property type="match status" value="1"/>
</dbReference>
<reference evidence="2" key="1">
    <citation type="journal article" date="2015" name="Nature">
        <title>Complex archaea that bridge the gap between prokaryotes and eukaryotes.</title>
        <authorList>
            <person name="Spang A."/>
            <person name="Saw J.H."/>
            <person name="Jorgensen S.L."/>
            <person name="Zaremba-Niedzwiedzka K."/>
            <person name="Martijn J."/>
            <person name="Lind A.E."/>
            <person name="van Eijk R."/>
            <person name="Schleper C."/>
            <person name="Guy L."/>
            <person name="Ettema T.J."/>
        </authorList>
    </citation>
    <scope>NUCLEOTIDE SEQUENCE</scope>
</reference>
<dbReference type="InterPro" id="IPR000944">
    <property type="entry name" value="Tscrpt_reg_Rrf2"/>
</dbReference>
<dbReference type="GO" id="GO:0005829">
    <property type="term" value="C:cytosol"/>
    <property type="evidence" value="ECO:0007669"/>
    <property type="project" value="TreeGrafter"/>
</dbReference>
<dbReference type="GO" id="GO:0003700">
    <property type="term" value="F:DNA-binding transcription factor activity"/>
    <property type="evidence" value="ECO:0007669"/>
    <property type="project" value="TreeGrafter"/>
</dbReference>
<dbReference type="SUPFAM" id="SSF46785">
    <property type="entry name" value="Winged helix' DNA-binding domain"/>
    <property type="match status" value="1"/>
</dbReference>
<evidence type="ECO:0008006" key="3">
    <source>
        <dbReference type="Google" id="ProtNLM"/>
    </source>
</evidence>
<comment type="caution">
    <text evidence="2">The sequence shown here is derived from an EMBL/GenBank/DDBJ whole genome shotgun (WGS) entry which is preliminary data.</text>
</comment>
<proteinExistence type="predicted"/>
<sequence>MKIFSDKIKYGLAALFELAKNYNNGHIKIEEIASAQNIPQNYLEHLLIKLKKANLVVSIRGKNGGYKLKIPANSIKVMDLIEGLEGNVRVFENSETSQTLKIFWEEIEIKFKDLFNTTIEDLINKENILNKRLFFQI</sequence>
<dbReference type="EMBL" id="LAZR01000698">
    <property type="protein sequence ID" value="KKN60372.1"/>
    <property type="molecule type" value="Genomic_DNA"/>
</dbReference>